<feature type="region of interest" description="Disordered" evidence="6">
    <location>
        <begin position="522"/>
        <end position="551"/>
    </location>
</feature>
<keyword evidence="3" id="KW-0067">ATP-binding</keyword>
<evidence type="ECO:0000256" key="6">
    <source>
        <dbReference type="SAM" id="MobiDB-lite"/>
    </source>
</evidence>
<dbReference type="InterPro" id="IPR001752">
    <property type="entry name" value="Kinesin_motor_dom"/>
</dbReference>
<dbReference type="GO" id="GO:0005871">
    <property type="term" value="C:kinesin complex"/>
    <property type="evidence" value="ECO:0007669"/>
    <property type="project" value="TreeGrafter"/>
</dbReference>
<dbReference type="STRING" id="104452.A0A0L7KQN5"/>
<dbReference type="GO" id="GO:0005524">
    <property type="term" value="F:ATP binding"/>
    <property type="evidence" value="ECO:0007669"/>
    <property type="project" value="UniProtKB-KW"/>
</dbReference>
<dbReference type="EMBL" id="JTDY01007204">
    <property type="protein sequence ID" value="KOB65376.1"/>
    <property type="molecule type" value="Genomic_DNA"/>
</dbReference>
<dbReference type="GO" id="GO:0047496">
    <property type="term" value="P:vesicle transport along microtubule"/>
    <property type="evidence" value="ECO:0007669"/>
    <property type="project" value="TreeGrafter"/>
</dbReference>
<sequence length="865" mass="97369">MIYILFADLRRVAVSDVESLLTLVCEGTRRRRTAATRRNSTSSRSHALLDIVLPQGTLHLADLAGRFVPYRDSALTWLLKDCFTGGASTFIIATVSPSITCYSESASTLRWAERARQLPTPKLPSCGVNVTSKAALQAQLYQLIAELSRNFIQYTPETGKISYDDHHWELHINYNKLGVESPEVKIGSIMNKLLPKPDANSESTASSVASGSSDVLNTMDKNKKIVEEINKEVNKLFIPALERTSSSSDLKVVAPLRHKRRQYRSQEILPLDEVITHRNNSIISLPSPSQVNGNEQSDKSKVAHVPILHDSQRAEIVASVTERLYSKLKKKEEAAVSKMESMVDRKIMEPLSELRICTNARQRLMELSQKAMRNKRRIGIPAYTQTRMSVVRVKDQGVDVQSDLESYIAKSQLSFTLYHDVGTETIPMTPRCKEIAVGSKYGTLNLSDNSTITENKKLVYKNSYMMTDVMEKCEQCTQTPIVPPPRRKKCALNLAKYITNDDGQSPVESISSVISINISSTYPVDSESQSSDDNAEPVRNNTPKKAISTPDLLSNHCDITNAVEKTESEIPNNDIRVAESAEQSEEFPESEDCTLPRVTIDPMVITNPGQIKNMILGRNANIYPYNIVLSPPKERDAKRIVTFHDADITQTIDMASQTDWGSNNENVLKENYGIINVDIAKKDNNAAMSESIVSDSTDSSKVDTDSFIWKQGITSSTAMGNLRKNYIPAYKNNARYKTTRARFYREFLGLDNDVRHDFSAGDGISNNYYNSSDNVSLNYENQHKYIFKRANRRTSPQYENIESNMLDSFNDLDVAINNYEGYLHDYKFHRNSVRNDIPARTPTEYLQHLVKLRREVVKAEGDSTE</sequence>
<dbReference type="GO" id="GO:0005874">
    <property type="term" value="C:microtubule"/>
    <property type="evidence" value="ECO:0007669"/>
    <property type="project" value="TreeGrafter"/>
</dbReference>
<dbReference type="GO" id="GO:0008017">
    <property type="term" value="F:microtubule binding"/>
    <property type="evidence" value="ECO:0007669"/>
    <property type="project" value="InterPro"/>
</dbReference>
<gene>
    <name evidence="8" type="ORF">OBRU01_16923</name>
</gene>
<evidence type="ECO:0000313" key="8">
    <source>
        <dbReference type="EMBL" id="KOB65376.1"/>
    </source>
</evidence>
<proteinExistence type="inferred from homology"/>
<dbReference type="Pfam" id="PF00225">
    <property type="entry name" value="Kinesin"/>
    <property type="match status" value="1"/>
</dbReference>
<dbReference type="InterPro" id="IPR036961">
    <property type="entry name" value="Kinesin_motor_dom_sf"/>
</dbReference>
<dbReference type="PANTHER" id="PTHR24115">
    <property type="entry name" value="KINESIN-RELATED"/>
    <property type="match status" value="1"/>
</dbReference>
<evidence type="ECO:0000256" key="1">
    <source>
        <dbReference type="ARBA" id="ARBA00004245"/>
    </source>
</evidence>
<comment type="similarity">
    <text evidence="5">Belongs to the TRAFAC class myosin-kinesin ATPase superfamily. Kinesin family.</text>
</comment>
<keyword evidence="4" id="KW-0206">Cytoskeleton</keyword>
<dbReference type="InterPro" id="IPR027640">
    <property type="entry name" value="Kinesin-like_fam"/>
</dbReference>
<keyword evidence="4" id="KW-0963">Cytoplasm</keyword>
<feature type="compositionally biased region" description="Polar residues" evidence="6">
    <location>
        <begin position="522"/>
        <end position="532"/>
    </location>
</feature>
<comment type="subcellular location">
    <subcellularLocation>
        <location evidence="1">Cytoplasm</location>
        <location evidence="1">Cytoskeleton</location>
    </subcellularLocation>
</comment>
<evidence type="ECO:0000256" key="4">
    <source>
        <dbReference type="ARBA" id="ARBA00023212"/>
    </source>
</evidence>
<accession>A0A0L7KQN5</accession>
<dbReference type="GO" id="GO:0016887">
    <property type="term" value="F:ATP hydrolysis activity"/>
    <property type="evidence" value="ECO:0007669"/>
    <property type="project" value="TreeGrafter"/>
</dbReference>
<dbReference type="GO" id="GO:0008574">
    <property type="term" value="F:plus-end-directed microtubule motor activity"/>
    <property type="evidence" value="ECO:0007669"/>
    <property type="project" value="TreeGrafter"/>
</dbReference>
<keyword evidence="9" id="KW-1185">Reference proteome</keyword>
<dbReference type="SUPFAM" id="SSF52540">
    <property type="entry name" value="P-loop containing nucleoside triphosphate hydrolases"/>
    <property type="match status" value="1"/>
</dbReference>
<name>A0A0L7KQN5_OPEBR</name>
<reference evidence="8 9" key="1">
    <citation type="journal article" date="2015" name="Genome Biol. Evol.">
        <title>The genome of winter moth (Operophtera brumata) provides a genomic perspective on sexual dimorphism and phenology.</title>
        <authorList>
            <person name="Derks M.F."/>
            <person name="Smit S."/>
            <person name="Salis L."/>
            <person name="Schijlen E."/>
            <person name="Bossers A."/>
            <person name="Mateman C."/>
            <person name="Pijl A.S."/>
            <person name="de Ridder D."/>
            <person name="Groenen M.A."/>
            <person name="Visser M.E."/>
            <person name="Megens H.J."/>
        </authorList>
    </citation>
    <scope>NUCLEOTIDE SEQUENCE [LARGE SCALE GENOMIC DNA]</scope>
    <source>
        <strain evidence="8">WM2013NL</strain>
        <tissue evidence="8">Head and thorax</tissue>
    </source>
</reference>
<organism evidence="8 9">
    <name type="scientific">Operophtera brumata</name>
    <name type="common">Winter moth</name>
    <name type="synonym">Phalaena brumata</name>
    <dbReference type="NCBI Taxonomy" id="104452"/>
    <lineage>
        <taxon>Eukaryota</taxon>
        <taxon>Metazoa</taxon>
        <taxon>Ecdysozoa</taxon>
        <taxon>Arthropoda</taxon>
        <taxon>Hexapoda</taxon>
        <taxon>Insecta</taxon>
        <taxon>Pterygota</taxon>
        <taxon>Neoptera</taxon>
        <taxon>Endopterygota</taxon>
        <taxon>Lepidoptera</taxon>
        <taxon>Glossata</taxon>
        <taxon>Ditrysia</taxon>
        <taxon>Geometroidea</taxon>
        <taxon>Geometridae</taxon>
        <taxon>Larentiinae</taxon>
        <taxon>Operophtera</taxon>
    </lineage>
</organism>
<evidence type="ECO:0000313" key="9">
    <source>
        <dbReference type="Proteomes" id="UP000037510"/>
    </source>
</evidence>
<dbReference type="AlphaFoldDB" id="A0A0L7KQN5"/>
<dbReference type="PROSITE" id="PS50067">
    <property type="entry name" value="KINESIN_MOTOR_2"/>
    <property type="match status" value="1"/>
</dbReference>
<evidence type="ECO:0000256" key="2">
    <source>
        <dbReference type="ARBA" id="ARBA00022741"/>
    </source>
</evidence>
<protein>
    <submittedName>
        <fullName evidence="8">Putative kinesin-like motor protein C20orf23</fullName>
    </submittedName>
</protein>
<dbReference type="InterPro" id="IPR027417">
    <property type="entry name" value="P-loop_NTPase"/>
</dbReference>
<dbReference type="Proteomes" id="UP000037510">
    <property type="component" value="Unassembled WGS sequence"/>
</dbReference>
<dbReference type="SMART" id="SM00129">
    <property type="entry name" value="KISc"/>
    <property type="match status" value="1"/>
</dbReference>
<evidence type="ECO:0000259" key="7">
    <source>
        <dbReference type="PROSITE" id="PS50067"/>
    </source>
</evidence>
<comment type="caution">
    <text evidence="8">The sequence shown here is derived from an EMBL/GenBank/DDBJ whole genome shotgun (WGS) entry which is preliminary data.</text>
</comment>
<dbReference type="PANTHER" id="PTHR24115:SF1011">
    <property type="entry name" value="KINESIN-LIKE PROTEIN KLP98A"/>
    <property type="match status" value="1"/>
</dbReference>
<evidence type="ECO:0000256" key="5">
    <source>
        <dbReference type="PROSITE-ProRule" id="PRU00283"/>
    </source>
</evidence>
<comment type="caution">
    <text evidence="5">Lacks conserved residue(s) required for the propagation of feature annotation.</text>
</comment>
<feature type="domain" description="Kinesin motor" evidence="7">
    <location>
        <begin position="1"/>
        <end position="118"/>
    </location>
</feature>
<keyword evidence="2" id="KW-0547">Nucleotide-binding</keyword>
<evidence type="ECO:0000256" key="3">
    <source>
        <dbReference type="ARBA" id="ARBA00022840"/>
    </source>
</evidence>
<dbReference type="Gene3D" id="3.40.850.10">
    <property type="entry name" value="Kinesin motor domain"/>
    <property type="match status" value="2"/>
</dbReference>